<proteinExistence type="predicted"/>
<feature type="region of interest" description="Disordered" evidence="1">
    <location>
        <begin position="1"/>
        <end position="40"/>
    </location>
</feature>
<reference evidence="3" key="1">
    <citation type="journal article" date="2017" name="Nat. Microbiol.">
        <title>Global analysis of biosynthetic gene clusters reveals vast potential of secondary metabolite production in Penicillium species.</title>
        <authorList>
            <person name="Nielsen J.C."/>
            <person name="Grijseels S."/>
            <person name="Prigent S."/>
            <person name="Ji B."/>
            <person name="Dainat J."/>
            <person name="Nielsen K.F."/>
            <person name="Frisvad J.C."/>
            <person name="Workman M."/>
            <person name="Nielsen J."/>
        </authorList>
    </citation>
    <scope>NUCLEOTIDE SEQUENCE [LARGE SCALE GENOMIC DNA]</scope>
    <source>
        <strain evidence="3">IBT 24891</strain>
    </source>
</reference>
<dbReference type="EMBL" id="MLKD01000020">
    <property type="protein sequence ID" value="OQE17630.1"/>
    <property type="molecule type" value="Genomic_DNA"/>
</dbReference>
<dbReference type="OrthoDB" id="4367615at2759"/>
<evidence type="ECO:0000313" key="3">
    <source>
        <dbReference type="Proteomes" id="UP000191285"/>
    </source>
</evidence>
<keyword evidence="3" id="KW-1185">Reference proteome</keyword>
<dbReference type="AlphaFoldDB" id="A0A1V6SV52"/>
<evidence type="ECO:0000256" key="1">
    <source>
        <dbReference type="SAM" id="MobiDB-lite"/>
    </source>
</evidence>
<accession>A0A1V6SV52</accession>
<sequence>MSNKPDSAGSGIASNKDTSMSDSDDESDASDTSSAQDAHAERIETIQSAIDAIAAFMKKDNRALYPIDLKIEPLNDGLYGLGGNYDNWLSGLEVLSRLHRVWPVVRGFIYTLPTELGTCPYLKTKFPDLPMWKSNQETMVDVACAVIYSTLSEKVRADGNVQDMMRYQDHGALMDYLDITYGPRSMECSDTMGDESMSEDELD</sequence>
<protein>
    <submittedName>
        <fullName evidence="2">Uncharacterized protein</fullName>
    </submittedName>
</protein>
<comment type="caution">
    <text evidence="2">The sequence shown here is derived from an EMBL/GenBank/DDBJ whole genome shotgun (WGS) entry which is preliminary data.</text>
</comment>
<evidence type="ECO:0000313" key="2">
    <source>
        <dbReference type="EMBL" id="OQE17630.1"/>
    </source>
</evidence>
<organism evidence="2 3">
    <name type="scientific">Penicillium steckii</name>
    <dbReference type="NCBI Taxonomy" id="303698"/>
    <lineage>
        <taxon>Eukaryota</taxon>
        <taxon>Fungi</taxon>
        <taxon>Dikarya</taxon>
        <taxon>Ascomycota</taxon>
        <taxon>Pezizomycotina</taxon>
        <taxon>Eurotiomycetes</taxon>
        <taxon>Eurotiomycetidae</taxon>
        <taxon>Eurotiales</taxon>
        <taxon>Aspergillaceae</taxon>
        <taxon>Penicillium</taxon>
    </lineage>
</organism>
<name>A0A1V6SV52_9EURO</name>
<dbReference type="Proteomes" id="UP000191285">
    <property type="component" value="Unassembled WGS sequence"/>
</dbReference>
<gene>
    <name evidence="2" type="ORF">PENSTE_c020G00484</name>
</gene>